<reference evidence="2 4" key="1">
    <citation type="journal article" date="2020" name="Stud. Mycol.">
        <title>101 Dothideomycetes genomes: a test case for predicting lifestyles and emergence of pathogens.</title>
        <authorList>
            <person name="Haridas S."/>
            <person name="Albert R."/>
            <person name="Binder M."/>
            <person name="Bloem J."/>
            <person name="Labutti K."/>
            <person name="Salamov A."/>
            <person name="Andreopoulos B."/>
            <person name="Baker S."/>
            <person name="Barry K."/>
            <person name="Bills G."/>
            <person name="Bluhm B."/>
            <person name="Cannon C."/>
            <person name="Castanera R."/>
            <person name="Culley D."/>
            <person name="Daum C."/>
            <person name="Ezra D."/>
            <person name="Gonzalez J."/>
            <person name="Henrissat B."/>
            <person name="Kuo A."/>
            <person name="Liang C."/>
            <person name="Lipzen A."/>
            <person name="Lutzoni F."/>
            <person name="Magnuson J."/>
            <person name="Mondo S."/>
            <person name="Nolan M."/>
            <person name="Ohm R."/>
            <person name="Pangilinan J."/>
            <person name="Park H.-J."/>
            <person name="Ramirez L."/>
            <person name="Alfaro M."/>
            <person name="Sun H."/>
            <person name="Tritt A."/>
            <person name="Yoshinaga Y."/>
            <person name="Zwiers L.-H."/>
            <person name="Turgeon B."/>
            <person name="Goodwin S."/>
            <person name="Spatafora J."/>
            <person name="Crous P."/>
            <person name="Grigoriev I."/>
        </authorList>
    </citation>
    <scope>NUCLEOTIDE SEQUENCE</scope>
    <source>
        <strain evidence="2 4">CBS 304.34</strain>
    </source>
</reference>
<dbReference type="OrthoDB" id="3473305at2759"/>
<dbReference type="PANTHER" id="PTHR35910">
    <property type="entry name" value="2EXR DOMAIN-CONTAINING PROTEIN"/>
    <property type="match status" value="1"/>
</dbReference>
<name>A0A6A6YM03_9PEZI</name>
<dbReference type="PANTHER" id="PTHR35910:SF1">
    <property type="entry name" value="2EXR DOMAIN-CONTAINING PROTEIN"/>
    <property type="match status" value="1"/>
</dbReference>
<reference evidence="4" key="2">
    <citation type="submission" date="2020-04" db="EMBL/GenBank/DDBJ databases">
        <authorList>
            <consortium name="NCBI Genome Project"/>
        </authorList>
    </citation>
    <scope>NUCLEOTIDE SEQUENCE</scope>
    <source>
        <strain evidence="4">CBS 304.34</strain>
    </source>
</reference>
<dbReference type="Proteomes" id="UP000504636">
    <property type="component" value="Unplaced"/>
</dbReference>
<evidence type="ECO:0000259" key="1">
    <source>
        <dbReference type="Pfam" id="PF20150"/>
    </source>
</evidence>
<keyword evidence="3" id="KW-1185">Reference proteome</keyword>
<dbReference type="RefSeq" id="XP_033576775.1">
    <property type="nucleotide sequence ID" value="XM_033714781.1"/>
</dbReference>
<protein>
    <recommendedName>
        <fullName evidence="1">2EXR domain-containing protein</fullName>
    </recommendedName>
</protein>
<organism evidence="2">
    <name type="scientific">Mytilinidion resinicola</name>
    <dbReference type="NCBI Taxonomy" id="574789"/>
    <lineage>
        <taxon>Eukaryota</taxon>
        <taxon>Fungi</taxon>
        <taxon>Dikarya</taxon>
        <taxon>Ascomycota</taxon>
        <taxon>Pezizomycotina</taxon>
        <taxon>Dothideomycetes</taxon>
        <taxon>Pleosporomycetidae</taxon>
        <taxon>Mytilinidiales</taxon>
        <taxon>Mytilinidiaceae</taxon>
        <taxon>Mytilinidion</taxon>
    </lineage>
</organism>
<dbReference type="EMBL" id="MU003701">
    <property type="protein sequence ID" value="KAF2809811.1"/>
    <property type="molecule type" value="Genomic_DNA"/>
</dbReference>
<gene>
    <name evidence="2 4" type="ORF">BDZ99DRAFT_36873</name>
</gene>
<sequence length="217" mass="25122">MATFHPFPRLPVELRARIWEMTVEPRTVEIRLAHAAQPSICHLFSSTPVPATLQACHEARTHGLYQQAFSEIYYQVPSDGAEWRYVWLNLDIDMISIGQTSFFVFKSVAPTIKRLKFERENSDEGFYHWESSEIRDFVNVKEIHVVCADGMGAWHKATYEHYFPCGPENVFYIDPGGQMMRSIELDDMCDRELEESYRQDGYDYHSGLPLDDGDTAL</sequence>
<proteinExistence type="predicted"/>
<evidence type="ECO:0000313" key="3">
    <source>
        <dbReference type="Proteomes" id="UP000504636"/>
    </source>
</evidence>
<dbReference type="GeneID" id="54455674"/>
<dbReference type="AlphaFoldDB" id="A0A6A6YM03"/>
<dbReference type="Pfam" id="PF20150">
    <property type="entry name" value="2EXR"/>
    <property type="match status" value="1"/>
</dbReference>
<evidence type="ECO:0000313" key="4">
    <source>
        <dbReference type="RefSeq" id="XP_033576775.1"/>
    </source>
</evidence>
<dbReference type="InterPro" id="IPR045518">
    <property type="entry name" value="2EXR"/>
</dbReference>
<reference evidence="4" key="3">
    <citation type="submission" date="2025-04" db="UniProtKB">
        <authorList>
            <consortium name="RefSeq"/>
        </authorList>
    </citation>
    <scope>IDENTIFICATION</scope>
    <source>
        <strain evidence="4">CBS 304.34</strain>
    </source>
</reference>
<feature type="domain" description="2EXR" evidence="1">
    <location>
        <begin position="4"/>
        <end position="95"/>
    </location>
</feature>
<evidence type="ECO:0000313" key="2">
    <source>
        <dbReference type="EMBL" id="KAF2809811.1"/>
    </source>
</evidence>
<accession>A0A6A6YM03</accession>